<name>A0A556U1A9_BAGYA</name>
<feature type="transmembrane region" description="Helical" evidence="1">
    <location>
        <begin position="92"/>
        <end position="113"/>
    </location>
</feature>
<evidence type="ECO:0000313" key="2">
    <source>
        <dbReference type="EMBL" id="TSL82489.1"/>
    </source>
</evidence>
<proteinExistence type="predicted"/>
<gene>
    <name evidence="2" type="ORF">Baya_6588</name>
</gene>
<protein>
    <submittedName>
        <fullName evidence="2">Uncharacterized protein</fullName>
    </submittedName>
</protein>
<keyword evidence="1" id="KW-0472">Membrane</keyword>
<accession>A0A556U1A9</accession>
<evidence type="ECO:0000313" key="3">
    <source>
        <dbReference type="Proteomes" id="UP000319801"/>
    </source>
</evidence>
<feature type="transmembrane region" description="Helical" evidence="1">
    <location>
        <begin position="40"/>
        <end position="71"/>
    </location>
</feature>
<reference evidence="2 3" key="1">
    <citation type="journal article" date="2019" name="Genome Biol. Evol.">
        <title>Whole-Genome Sequencing of the Giant Devil Catfish, Bagarius yarrelli.</title>
        <authorList>
            <person name="Jiang W."/>
            <person name="Lv Y."/>
            <person name="Cheng L."/>
            <person name="Yang K."/>
            <person name="Chao B."/>
            <person name="Wang X."/>
            <person name="Li Y."/>
            <person name="Pan X."/>
            <person name="You X."/>
            <person name="Zhang Y."/>
            <person name="Yang J."/>
            <person name="Li J."/>
            <person name="Zhang X."/>
            <person name="Liu S."/>
            <person name="Sun C."/>
            <person name="Yang J."/>
            <person name="Shi Q."/>
        </authorList>
    </citation>
    <scope>NUCLEOTIDE SEQUENCE [LARGE SCALE GENOMIC DNA]</scope>
    <source>
        <strain evidence="2">JWS20170419001</strain>
        <tissue evidence="2">Muscle</tissue>
    </source>
</reference>
<sequence>MAVAFLTGLLDWGVFLARLIDLRTLDENTTPFVKRINGFLLIVIFLLVFLLVVIFFIFILIIVSVVVVFLVGGFSGGGVFLVVMSPSGHAEVFGLLCFVAALLTWWRFAFLLLEHFTAIVLVTETGPTSEPGVLTVLTQEVVTEESSGRCGLRAPKHCGHTLCSLDQAEDRNRRECSGAFFNGTPRPRRNHISPPPCPCLCYGHRGV</sequence>
<dbReference type="AlphaFoldDB" id="A0A556U1A9"/>
<keyword evidence="1" id="KW-0812">Transmembrane</keyword>
<keyword evidence="1" id="KW-1133">Transmembrane helix</keyword>
<evidence type="ECO:0000256" key="1">
    <source>
        <dbReference type="SAM" id="Phobius"/>
    </source>
</evidence>
<comment type="caution">
    <text evidence="2">The sequence shown here is derived from an EMBL/GenBank/DDBJ whole genome shotgun (WGS) entry which is preliminary data.</text>
</comment>
<dbReference type="EMBL" id="VCAZ01000037">
    <property type="protein sequence ID" value="TSL82489.1"/>
    <property type="molecule type" value="Genomic_DNA"/>
</dbReference>
<keyword evidence="3" id="KW-1185">Reference proteome</keyword>
<dbReference type="Proteomes" id="UP000319801">
    <property type="component" value="Unassembled WGS sequence"/>
</dbReference>
<organism evidence="2 3">
    <name type="scientific">Bagarius yarrelli</name>
    <name type="common">Goonch</name>
    <name type="synonym">Bagrus yarrelli</name>
    <dbReference type="NCBI Taxonomy" id="175774"/>
    <lineage>
        <taxon>Eukaryota</taxon>
        <taxon>Metazoa</taxon>
        <taxon>Chordata</taxon>
        <taxon>Craniata</taxon>
        <taxon>Vertebrata</taxon>
        <taxon>Euteleostomi</taxon>
        <taxon>Actinopterygii</taxon>
        <taxon>Neopterygii</taxon>
        <taxon>Teleostei</taxon>
        <taxon>Ostariophysi</taxon>
        <taxon>Siluriformes</taxon>
        <taxon>Sisoridae</taxon>
        <taxon>Sisorinae</taxon>
        <taxon>Bagarius</taxon>
    </lineage>
</organism>